<feature type="transmembrane region" description="Helical" evidence="6">
    <location>
        <begin position="113"/>
        <end position="135"/>
    </location>
</feature>
<gene>
    <name evidence="7" type="ORF">BOKJ2_LOCUS3625</name>
</gene>
<organism evidence="7 8">
    <name type="scientific">Bursaphelenchus okinawaensis</name>
    <dbReference type="NCBI Taxonomy" id="465554"/>
    <lineage>
        <taxon>Eukaryota</taxon>
        <taxon>Metazoa</taxon>
        <taxon>Ecdysozoa</taxon>
        <taxon>Nematoda</taxon>
        <taxon>Chromadorea</taxon>
        <taxon>Rhabditida</taxon>
        <taxon>Tylenchina</taxon>
        <taxon>Tylenchomorpha</taxon>
        <taxon>Aphelenchoidea</taxon>
        <taxon>Aphelenchoididae</taxon>
        <taxon>Bursaphelenchus</taxon>
    </lineage>
</organism>
<evidence type="ECO:0000313" key="8">
    <source>
        <dbReference type="Proteomes" id="UP000614601"/>
    </source>
</evidence>
<evidence type="ECO:0000256" key="6">
    <source>
        <dbReference type="RuleBase" id="RU361206"/>
    </source>
</evidence>
<dbReference type="Pfam" id="PF05832">
    <property type="entry name" value="DUF846"/>
    <property type="match status" value="1"/>
</dbReference>
<evidence type="ECO:0000256" key="5">
    <source>
        <dbReference type="ARBA" id="ARBA00023136"/>
    </source>
</evidence>
<accession>A0A811K8F1</accession>
<dbReference type="PANTHER" id="PTHR13019:SF25">
    <property type="entry name" value="GOLGI APPARATUS MEMBRANE PROTEIN TVP23 HOMOLOG"/>
    <property type="match status" value="1"/>
</dbReference>
<comment type="caution">
    <text evidence="7">The sequence shown here is derived from an EMBL/GenBank/DDBJ whole genome shotgun (WGS) entry which is preliminary data.</text>
</comment>
<dbReference type="GO" id="GO:0000139">
    <property type="term" value="C:Golgi membrane"/>
    <property type="evidence" value="ECO:0007669"/>
    <property type="project" value="TreeGrafter"/>
</dbReference>
<dbReference type="EMBL" id="CAJFDH010000002">
    <property type="protein sequence ID" value="CAD5211300.1"/>
    <property type="molecule type" value="Genomic_DNA"/>
</dbReference>
<dbReference type="InterPro" id="IPR008564">
    <property type="entry name" value="TVP23-like"/>
</dbReference>
<name>A0A811K8F1_9BILA</name>
<comment type="similarity">
    <text evidence="2 6">Belongs to the TVP23 family.</text>
</comment>
<feature type="transmembrane region" description="Helical" evidence="6">
    <location>
        <begin position="51"/>
        <end position="69"/>
    </location>
</feature>
<proteinExistence type="inferred from homology"/>
<evidence type="ECO:0000256" key="2">
    <source>
        <dbReference type="ARBA" id="ARBA00005467"/>
    </source>
</evidence>
<keyword evidence="4 6" id="KW-1133">Transmembrane helix</keyword>
<comment type="subcellular location">
    <subcellularLocation>
        <location evidence="1 6">Membrane</location>
        <topology evidence="1 6">Multi-pass membrane protein</topology>
    </subcellularLocation>
</comment>
<keyword evidence="5 6" id="KW-0472">Membrane</keyword>
<reference evidence="7" key="1">
    <citation type="submission" date="2020-09" db="EMBL/GenBank/DDBJ databases">
        <authorList>
            <person name="Kikuchi T."/>
        </authorList>
    </citation>
    <scope>NUCLEOTIDE SEQUENCE</scope>
    <source>
        <strain evidence="7">SH1</strain>
    </source>
</reference>
<evidence type="ECO:0000256" key="3">
    <source>
        <dbReference type="ARBA" id="ARBA00022692"/>
    </source>
</evidence>
<feature type="transmembrane region" description="Helical" evidence="6">
    <location>
        <begin position="141"/>
        <end position="160"/>
    </location>
</feature>
<sequence length="198" mass="22885">MAQHFDGNVAFGERPSVSGFRALRHPMVVLAHVGFRGAALFFYFFGNFFSSSFIIQFLVLLLLLSADFWTVKNISGRLLVGLRWWNFVDAEGKNHWKFEQAKDLTRFDPSERYIFWMSLVAAPALWVLFVVMAFMTLKFEWMVVALLGCSMNLANLYGYLRCKWNNTTEMTNYFTKMAFFSFLSRQSHASAQPSTTTI</sequence>
<keyword evidence="3 6" id="KW-0812">Transmembrane</keyword>
<dbReference type="Proteomes" id="UP000614601">
    <property type="component" value="Unassembled WGS sequence"/>
</dbReference>
<evidence type="ECO:0000256" key="1">
    <source>
        <dbReference type="ARBA" id="ARBA00004141"/>
    </source>
</evidence>
<dbReference type="PANTHER" id="PTHR13019">
    <property type="entry name" value="GOLGI APPARATUS MEMBRANE PROTEIN TVP23"/>
    <property type="match status" value="1"/>
</dbReference>
<dbReference type="EMBL" id="CAJFCW020000002">
    <property type="protein sequence ID" value="CAG9093136.1"/>
    <property type="molecule type" value="Genomic_DNA"/>
</dbReference>
<dbReference type="GO" id="GO:0009306">
    <property type="term" value="P:protein secretion"/>
    <property type="evidence" value="ECO:0007669"/>
    <property type="project" value="TreeGrafter"/>
</dbReference>
<dbReference type="AlphaFoldDB" id="A0A811K8F1"/>
<evidence type="ECO:0000256" key="4">
    <source>
        <dbReference type="ARBA" id="ARBA00022989"/>
    </source>
</evidence>
<evidence type="ECO:0000313" key="7">
    <source>
        <dbReference type="EMBL" id="CAD5211300.1"/>
    </source>
</evidence>
<protein>
    <recommendedName>
        <fullName evidence="6">Golgi apparatus membrane protein TVP23 homolog</fullName>
    </recommendedName>
</protein>
<dbReference type="Proteomes" id="UP000783686">
    <property type="component" value="Unassembled WGS sequence"/>
</dbReference>
<dbReference type="GO" id="GO:0016192">
    <property type="term" value="P:vesicle-mediated transport"/>
    <property type="evidence" value="ECO:0007669"/>
    <property type="project" value="TreeGrafter"/>
</dbReference>
<keyword evidence="8" id="KW-1185">Reference proteome</keyword>
<dbReference type="OrthoDB" id="2151161at2759"/>